<reference evidence="10 11" key="1">
    <citation type="journal article" date="2024" name="Science">
        <title>Giant polyketide synthase enzymes in the biosynthesis of giant marine polyether toxins.</title>
        <authorList>
            <person name="Fallon T.R."/>
            <person name="Shende V.V."/>
            <person name="Wierzbicki I.H."/>
            <person name="Pendleton A.L."/>
            <person name="Watervoot N.F."/>
            <person name="Auber R.P."/>
            <person name="Gonzalez D.J."/>
            <person name="Wisecaver J.H."/>
            <person name="Moore B.S."/>
        </authorList>
    </citation>
    <scope>NUCLEOTIDE SEQUENCE [LARGE SCALE GENOMIC DNA]</scope>
    <source>
        <strain evidence="10 11">12B1</strain>
    </source>
</reference>
<feature type="compositionally biased region" description="Low complexity" evidence="8">
    <location>
        <begin position="544"/>
        <end position="561"/>
    </location>
</feature>
<evidence type="ECO:0000256" key="5">
    <source>
        <dbReference type="ARBA" id="ARBA00023295"/>
    </source>
</evidence>
<evidence type="ECO:0000256" key="1">
    <source>
        <dbReference type="ARBA" id="ARBA00005641"/>
    </source>
</evidence>
<comment type="caution">
    <text evidence="10">The sequence shown here is derived from an EMBL/GenBank/DDBJ whole genome shotgun (WGS) entry which is preliminary data.</text>
</comment>
<organism evidence="10 11">
    <name type="scientific">Prymnesium parvum</name>
    <name type="common">Toxic golden alga</name>
    <dbReference type="NCBI Taxonomy" id="97485"/>
    <lineage>
        <taxon>Eukaryota</taxon>
        <taxon>Haptista</taxon>
        <taxon>Haptophyta</taxon>
        <taxon>Prymnesiophyceae</taxon>
        <taxon>Prymnesiales</taxon>
        <taxon>Prymnesiaceae</taxon>
        <taxon>Prymnesium</taxon>
    </lineage>
</organism>
<keyword evidence="2 7" id="KW-0378">Hydrolase</keyword>
<accession>A0AB34K6G6</accession>
<dbReference type="PANTHER" id="PTHR35923:SF2">
    <property type="entry name" value="ENDOGLUCANASE"/>
    <property type="match status" value="1"/>
</dbReference>
<dbReference type="InterPro" id="IPR017853">
    <property type="entry name" value="GH"/>
</dbReference>
<keyword evidence="4" id="KW-0119">Carbohydrate metabolism</keyword>
<protein>
    <recommendedName>
        <fullName evidence="9">Glycoside hydrolase family 5 domain-containing protein</fullName>
    </recommendedName>
</protein>
<dbReference type="AlphaFoldDB" id="A0AB34K6G6"/>
<evidence type="ECO:0000256" key="3">
    <source>
        <dbReference type="ARBA" id="ARBA00023001"/>
    </source>
</evidence>
<dbReference type="Pfam" id="PF00150">
    <property type="entry name" value="Cellulase"/>
    <property type="match status" value="1"/>
</dbReference>
<gene>
    <name evidence="10" type="ORF">AB1Y20_010109</name>
</gene>
<dbReference type="GO" id="GO:0004553">
    <property type="term" value="F:hydrolase activity, hydrolyzing O-glycosyl compounds"/>
    <property type="evidence" value="ECO:0007669"/>
    <property type="project" value="InterPro"/>
</dbReference>
<keyword evidence="5 7" id="KW-0326">Glycosidase</keyword>
<feature type="compositionally biased region" description="Low complexity" evidence="8">
    <location>
        <begin position="578"/>
        <end position="589"/>
    </location>
</feature>
<name>A0AB34K6G6_PRYPA</name>
<keyword evidence="11" id="KW-1185">Reference proteome</keyword>
<evidence type="ECO:0000259" key="9">
    <source>
        <dbReference type="Pfam" id="PF00150"/>
    </source>
</evidence>
<evidence type="ECO:0000313" key="10">
    <source>
        <dbReference type="EMBL" id="KAL1528782.1"/>
    </source>
</evidence>
<dbReference type="InterPro" id="IPR001547">
    <property type="entry name" value="Glyco_hydro_5"/>
</dbReference>
<keyword evidence="6" id="KW-0624">Polysaccharide degradation</keyword>
<dbReference type="Proteomes" id="UP001515480">
    <property type="component" value="Unassembled WGS sequence"/>
</dbReference>
<dbReference type="PANTHER" id="PTHR35923">
    <property type="entry name" value="MAJOR EXTRACELLULAR ENDOGLUCANASE"/>
    <property type="match status" value="1"/>
</dbReference>
<keyword evidence="3" id="KW-0136">Cellulose degradation</keyword>
<evidence type="ECO:0000256" key="4">
    <source>
        <dbReference type="ARBA" id="ARBA00023277"/>
    </source>
</evidence>
<dbReference type="EMBL" id="JBGBPQ010000002">
    <property type="protein sequence ID" value="KAL1528782.1"/>
    <property type="molecule type" value="Genomic_DNA"/>
</dbReference>
<dbReference type="SUPFAM" id="SSF51445">
    <property type="entry name" value="(Trans)glycosidases"/>
    <property type="match status" value="1"/>
</dbReference>
<evidence type="ECO:0000256" key="7">
    <source>
        <dbReference type="RuleBase" id="RU361153"/>
    </source>
</evidence>
<evidence type="ECO:0000256" key="8">
    <source>
        <dbReference type="SAM" id="MobiDB-lite"/>
    </source>
</evidence>
<dbReference type="GO" id="GO:0030245">
    <property type="term" value="P:cellulose catabolic process"/>
    <property type="evidence" value="ECO:0007669"/>
    <property type="project" value="UniProtKB-KW"/>
</dbReference>
<dbReference type="Gene3D" id="3.20.20.80">
    <property type="entry name" value="Glycosidases"/>
    <property type="match status" value="1"/>
</dbReference>
<evidence type="ECO:0000256" key="6">
    <source>
        <dbReference type="ARBA" id="ARBA00023326"/>
    </source>
</evidence>
<evidence type="ECO:0000256" key="2">
    <source>
        <dbReference type="ARBA" id="ARBA00022801"/>
    </source>
</evidence>
<feature type="domain" description="Glycoside hydrolase family 5" evidence="9">
    <location>
        <begin position="30"/>
        <end position="333"/>
    </location>
</feature>
<feature type="compositionally biased region" description="Basic and acidic residues" evidence="8">
    <location>
        <begin position="449"/>
        <end position="478"/>
    </location>
</feature>
<feature type="region of interest" description="Disordered" evidence="8">
    <location>
        <begin position="433"/>
        <end position="599"/>
    </location>
</feature>
<proteinExistence type="inferred from homology"/>
<sequence>MGDPALLHLSSRADGLLYANGGEEPFHIKGANWFGAEAFNGPPRGLHKHPLRYYLDFLAAHGFNAIRLLFNHQSVLRNDIVEITGDEAAHEPSLFQLRYVDMLALLAREAARRGIAVVLACHRLAPDAWPGGGLWHDEARGFGEARVEASWGALAGALCGAWNVVGVDLQNEPHASSWGKGLAIDWNRGAERLGNYVLQKCPRWLILVEGVGYDPGAPGGDDPAAGFWWGENLVGVRTAPVVLDDPSKLVYSPHVYGPSVYQQHYFDDAAFPYNMPAVWDSHFAFAKELTHTPIVLGEFGGRYVDQDKQWQDWALPFCVESGFGMFYFALNPDSADTGGLVDANWSIPSEGTVEAAKLAALAQLPATNIFAACPQCNASTPPPLRRPAAAGAPPLLLLACVGVGAAAYVLRLVRSHLAGRAWHTSQTYRCVPPAETHGKAEAPLLPSRPRGERGAKGEKGAKGVKGWKEAKEAKEAQEARASTRPKETKESARATARPPRWGAEAKARDGSGSAAKGHGGKQPSPTAVELKPARDAARPCTWKSGGAARGEAAAEPQASARFSKLSRCDGGGARRAGEATGTAAAPRTAIKFGSSRKRA</sequence>
<evidence type="ECO:0000313" key="11">
    <source>
        <dbReference type="Proteomes" id="UP001515480"/>
    </source>
</evidence>
<comment type="similarity">
    <text evidence="1 7">Belongs to the glycosyl hydrolase 5 (cellulase A) family.</text>
</comment>